<dbReference type="Gene3D" id="2.60.40.1090">
    <property type="entry name" value="Fimbrial-type adhesion domain"/>
    <property type="match status" value="1"/>
</dbReference>
<gene>
    <name evidence="6" type="primary">fim</name>
    <name evidence="6" type="ORF">EMLFYP7_01348</name>
</gene>
<dbReference type="Gene3D" id="2.60.40.3310">
    <property type="match status" value="1"/>
</dbReference>
<feature type="chain" id="PRO_5026725794" evidence="4">
    <location>
        <begin position="39"/>
        <end position="329"/>
    </location>
</feature>
<dbReference type="GO" id="GO:0009289">
    <property type="term" value="C:pilus"/>
    <property type="evidence" value="ECO:0007669"/>
    <property type="project" value="UniProtKB-SubCell"/>
</dbReference>
<dbReference type="EMBL" id="CACRTZ010000006">
    <property type="protein sequence ID" value="VYU07905.1"/>
    <property type="molecule type" value="Genomic_DNA"/>
</dbReference>
<organism evidence="6">
    <name type="scientific">Phytobacter massiliensis</name>
    <dbReference type="NCBI Taxonomy" id="1485952"/>
    <lineage>
        <taxon>Bacteria</taxon>
        <taxon>Pseudomonadati</taxon>
        <taxon>Pseudomonadota</taxon>
        <taxon>Gammaproteobacteria</taxon>
        <taxon>Enterobacterales</taxon>
        <taxon>Enterobacteriaceae</taxon>
        <taxon>Phytobacter</taxon>
    </lineage>
</organism>
<protein>
    <submittedName>
        <fullName evidence="6">Fimbrial subunit type 1</fullName>
    </submittedName>
</protein>
<name>A0A6N3BV21_9ENTR</name>
<keyword evidence="3" id="KW-0281">Fimbrium</keyword>
<dbReference type="InterPro" id="IPR000259">
    <property type="entry name" value="Adhesion_dom_fimbrial"/>
</dbReference>
<dbReference type="PANTHER" id="PTHR33420:SF14">
    <property type="entry name" value="TYPE 1 FIMBRIN D-MANNOSE SPECIFIC ADHESIN"/>
    <property type="match status" value="1"/>
</dbReference>
<evidence type="ECO:0000256" key="2">
    <source>
        <dbReference type="ARBA" id="ARBA00006671"/>
    </source>
</evidence>
<reference evidence="6" key="1">
    <citation type="submission" date="2019-11" db="EMBL/GenBank/DDBJ databases">
        <authorList>
            <person name="Feng L."/>
        </authorList>
    </citation>
    <scope>NUCLEOTIDE SEQUENCE</scope>
    <source>
        <strain evidence="6">EMassiliensisLFYP7</strain>
    </source>
</reference>
<dbReference type="SUPFAM" id="SSF49401">
    <property type="entry name" value="Bacterial adhesins"/>
    <property type="match status" value="1"/>
</dbReference>
<dbReference type="PANTHER" id="PTHR33420">
    <property type="entry name" value="FIMBRIAL SUBUNIT ELFA-RELATED"/>
    <property type="match status" value="1"/>
</dbReference>
<evidence type="ECO:0000256" key="3">
    <source>
        <dbReference type="ARBA" id="ARBA00023263"/>
    </source>
</evidence>
<comment type="subcellular location">
    <subcellularLocation>
        <location evidence="1">Fimbrium</location>
    </subcellularLocation>
</comment>
<dbReference type="GO" id="GO:0043709">
    <property type="term" value="P:cell adhesion involved in single-species biofilm formation"/>
    <property type="evidence" value="ECO:0007669"/>
    <property type="project" value="TreeGrafter"/>
</dbReference>
<dbReference type="InterPro" id="IPR008966">
    <property type="entry name" value="Adhesion_dom_sf"/>
</dbReference>
<dbReference type="RefSeq" id="WP_052332737.1">
    <property type="nucleotide sequence ID" value="NZ_CABKSF010000004.1"/>
</dbReference>
<dbReference type="AlphaFoldDB" id="A0A6N3BV21"/>
<sequence length="329" mass="34635">MKSQFIAKWHVSVFHNKIGKRIVIAGLLLIAKSGAAWAGDCPITANIIGPATLNVPQSAPPGTVLATFSLDWSALQPNGCKWPQAASANYAFYGEGSPDGNLYPTNIPGIAYRGKLPGWQRFGLDKYWPETGLAVSEGSDGRGGYIKPGSATIELVKTGPVQSGSFGPGTIMRGYVQGINFFNIFLSNTINVTYANPACSVLSSTVPVNLETVNSLKLNETGKTAGDTLFTLPLNCPSPTRISLTFSGDVVDSGNAVFRNSNPANTANVGVQLLDKNNIPVPTSPASSISLGEVSGNYNYPMTARYYSLTGNVPAGAVSSVAYVTIQYN</sequence>
<feature type="signal peptide" evidence="4">
    <location>
        <begin position="1"/>
        <end position="38"/>
    </location>
</feature>
<evidence type="ECO:0000256" key="4">
    <source>
        <dbReference type="SAM" id="SignalP"/>
    </source>
</evidence>
<accession>A0A6N3BV21</accession>
<dbReference type="InterPro" id="IPR036937">
    <property type="entry name" value="Adhesion_dom_fimbrial_sf"/>
</dbReference>
<dbReference type="InterPro" id="IPR050263">
    <property type="entry name" value="Bact_Fimbrial_Adh_Pro"/>
</dbReference>
<proteinExistence type="inferred from homology"/>
<feature type="domain" description="Fimbrial-type adhesion" evidence="5">
    <location>
        <begin position="192"/>
        <end position="328"/>
    </location>
</feature>
<evidence type="ECO:0000256" key="1">
    <source>
        <dbReference type="ARBA" id="ARBA00004561"/>
    </source>
</evidence>
<keyword evidence="4" id="KW-0732">Signal</keyword>
<evidence type="ECO:0000259" key="5">
    <source>
        <dbReference type="Pfam" id="PF00419"/>
    </source>
</evidence>
<dbReference type="OrthoDB" id="8970968at2"/>
<evidence type="ECO:0000313" key="6">
    <source>
        <dbReference type="EMBL" id="VYU07905.1"/>
    </source>
</evidence>
<dbReference type="Pfam" id="PF00419">
    <property type="entry name" value="Fimbrial"/>
    <property type="match status" value="1"/>
</dbReference>
<comment type="similarity">
    <text evidence="2">Belongs to the fimbrial protein family.</text>
</comment>